<dbReference type="STRING" id="1081102.A0A167Y8L5"/>
<dbReference type="GO" id="GO:0000781">
    <property type="term" value="C:chromosome, telomeric region"/>
    <property type="evidence" value="ECO:0007669"/>
    <property type="project" value="TreeGrafter"/>
</dbReference>
<organism evidence="8 9">
    <name type="scientific">Niveomyces insectorum RCEF 264</name>
    <dbReference type="NCBI Taxonomy" id="1081102"/>
    <lineage>
        <taxon>Eukaryota</taxon>
        <taxon>Fungi</taxon>
        <taxon>Dikarya</taxon>
        <taxon>Ascomycota</taxon>
        <taxon>Pezizomycotina</taxon>
        <taxon>Sordariomycetes</taxon>
        <taxon>Hypocreomycetidae</taxon>
        <taxon>Hypocreales</taxon>
        <taxon>Cordycipitaceae</taxon>
        <taxon>Niveomyces</taxon>
    </lineage>
</organism>
<keyword evidence="4" id="KW-0238">DNA-binding</keyword>
<gene>
    <name evidence="8" type="ORF">SPI_02763</name>
</gene>
<dbReference type="GO" id="GO:0035861">
    <property type="term" value="C:site of double-strand break"/>
    <property type="evidence" value="ECO:0007669"/>
    <property type="project" value="TreeGrafter"/>
</dbReference>
<sequence length="293" mass="31564">MDCGGNTTIQLRMEHTQKHRTAQMPAAMAAAFLPARSRAVKADKVDDLTYCLPQQNYSDDSLRPVTVKQLLETDEAYPGAAEFTIDGVPATQLTLVGQVRAINPQQTNVTYRIDDGTGTVDVKKWIDADKNDDAETRFALDQYVRVFGRLKLFNQKRYVAAHLLRAVDDYNEVSYHLLECTYVHLCLTRGAPGAAAGAGKAGAGAGGGEAGMFVEQDGAGYGVVGAGKSFGPEAQKVFNYLANAPTGNEGVNVNVIVNELRMGYGPIMGAIQELTEKGAIYNTVDEETFALMA</sequence>
<evidence type="ECO:0000256" key="3">
    <source>
        <dbReference type="ARBA" id="ARBA00022705"/>
    </source>
</evidence>
<reference evidence="8 9" key="1">
    <citation type="journal article" date="2016" name="Genome Biol. Evol.">
        <title>Divergent and convergent evolution of fungal pathogenicity.</title>
        <authorList>
            <person name="Shang Y."/>
            <person name="Xiao G."/>
            <person name="Zheng P."/>
            <person name="Cen K."/>
            <person name="Zhan S."/>
            <person name="Wang C."/>
        </authorList>
    </citation>
    <scope>NUCLEOTIDE SEQUENCE [LARGE SCALE GENOMIC DNA]</scope>
    <source>
        <strain evidence="8 9">RCEF 264</strain>
    </source>
</reference>
<feature type="domain" description="OB" evidence="6">
    <location>
        <begin position="94"/>
        <end position="156"/>
    </location>
</feature>
<evidence type="ECO:0000259" key="7">
    <source>
        <dbReference type="Pfam" id="PF08784"/>
    </source>
</evidence>
<keyword evidence="5" id="KW-0539">Nucleus</keyword>
<dbReference type="GO" id="GO:0003697">
    <property type="term" value="F:single-stranded DNA binding"/>
    <property type="evidence" value="ECO:0007669"/>
    <property type="project" value="TreeGrafter"/>
</dbReference>
<evidence type="ECO:0000259" key="6">
    <source>
        <dbReference type="Pfam" id="PF01336"/>
    </source>
</evidence>
<evidence type="ECO:0000313" key="8">
    <source>
        <dbReference type="EMBL" id="OAA65976.1"/>
    </source>
</evidence>
<keyword evidence="3" id="KW-0235">DNA replication</keyword>
<dbReference type="SUPFAM" id="SSF46785">
    <property type="entry name" value="Winged helix' DNA-binding domain"/>
    <property type="match status" value="1"/>
</dbReference>
<feature type="domain" description="Replication protein A C-terminal" evidence="7">
    <location>
        <begin position="184"/>
        <end position="287"/>
    </location>
</feature>
<dbReference type="InterPro" id="IPR040260">
    <property type="entry name" value="RFA2-like"/>
</dbReference>
<dbReference type="Pfam" id="PF08784">
    <property type="entry name" value="RPA_C"/>
    <property type="match status" value="1"/>
</dbReference>
<dbReference type="GO" id="GO:0005662">
    <property type="term" value="C:DNA replication factor A complex"/>
    <property type="evidence" value="ECO:0007669"/>
    <property type="project" value="TreeGrafter"/>
</dbReference>
<dbReference type="PANTHER" id="PTHR13989">
    <property type="entry name" value="REPLICATION PROTEIN A-RELATED"/>
    <property type="match status" value="1"/>
</dbReference>
<name>A0A167Y8L5_9HYPO</name>
<dbReference type="GO" id="GO:0000724">
    <property type="term" value="P:double-strand break repair via homologous recombination"/>
    <property type="evidence" value="ECO:0007669"/>
    <property type="project" value="TreeGrafter"/>
</dbReference>
<dbReference type="InterPro" id="IPR014892">
    <property type="entry name" value="RPA_C"/>
</dbReference>
<dbReference type="InterPro" id="IPR036390">
    <property type="entry name" value="WH_DNA-bd_sf"/>
</dbReference>
<dbReference type="InterPro" id="IPR012340">
    <property type="entry name" value="NA-bd_OB-fold"/>
</dbReference>
<dbReference type="OrthoDB" id="25571at2759"/>
<dbReference type="GO" id="GO:0006289">
    <property type="term" value="P:nucleotide-excision repair"/>
    <property type="evidence" value="ECO:0007669"/>
    <property type="project" value="TreeGrafter"/>
</dbReference>
<proteinExistence type="inferred from homology"/>
<keyword evidence="9" id="KW-1185">Reference proteome</keyword>
<evidence type="ECO:0000256" key="4">
    <source>
        <dbReference type="ARBA" id="ARBA00023125"/>
    </source>
</evidence>
<evidence type="ECO:0000313" key="9">
    <source>
        <dbReference type="Proteomes" id="UP000076874"/>
    </source>
</evidence>
<dbReference type="Gene3D" id="1.10.10.10">
    <property type="entry name" value="Winged helix-like DNA-binding domain superfamily/Winged helix DNA-binding domain"/>
    <property type="match status" value="1"/>
</dbReference>
<evidence type="ECO:0000256" key="1">
    <source>
        <dbReference type="ARBA" id="ARBA00004123"/>
    </source>
</evidence>
<protein>
    <submittedName>
        <fullName evidence="8">Nucleic acid-binding, OB-fold protein</fullName>
    </submittedName>
</protein>
<dbReference type="Pfam" id="PF01336">
    <property type="entry name" value="tRNA_anti-codon"/>
    <property type="match status" value="1"/>
</dbReference>
<dbReference type="EMBL" id="AZHD01000003">
    <property type="protein sequence ID" value="OAA65976.1"/>
    <property type="molecule type" value="Genomic_DNA"/>
</dbReference>
<comment type="subcellular location">
    <subcellularLocation>
        <location evidence="1">Nucleus</location>
    </subcellularLocation>
</comment>
<comment type="caution">
    <text evidence="8">The sequence shown here is derived from an EMBL/GenBank/DDBJ whole genome shotgun (WGS) entry which is preliminary data.</text>
</comment>
<dbReference type="AlphaFoldDB" id="A0A167Y8L5"/>
<dbReference type="PIRSF" id="PIRSF036949">
    <property type="entry name" value="RPA32"/>
    <property type="match status" value="1"/>
</dbReference>
<dbReference type="CDD" id="cd04478">
    <property type="entry name" value="RPA2_DBD_D"/>
    <property type="match status" value="1"/>
</dbReference>
<dbReference type="Proteomes" id="UP000076874">
    <property type="component" value="Unassembled WGS sequence"/>
</dbReference>
<dbReference type="GO" id="GO:0006260">
    <property type="term" value="P:DNA replication"/>
    <property type="evidence" value="ECO:0007669"/>
    <property type="project" value="UniProtKB-KW"/>
</dbReference>
<evidence type="ECO:0000256" key="2">
    <source>
        <dbReference type="ARBA" id="ARBA00007815"/>
    </source>
</evidence>
<dbReference type="Gene3D" id="2.40.50.140">
    <property type="entry name" value="Nucleic acid-binding proteins"/>
    <property type="match status" value="1"/>
</dbReference>
<evidence type="ECO:0000256" key="5">
    <source>
        <dbReference type="ARBA" id="ARBA00023242"/>
    </source>
</evidence>
<dbReference type="InterPro" id="IPR014646">
    <property type="entry name" value="Rfa2/RPA32"/>
</dbReference>
<dbReference type="InterPro" id="IPR004365">
    <property type="entry name" value="NA-bd_OB_tRNA"/>
</dbReference>
<dbReference type="InterPro" id="IPR036388">
    <property type="entry name" value="WH-like_DNA-bd_sf"/>
</dbReference>
<accession>A0A167Y8L5</accession>
<comment type="similarity">
    <text evidence="2">Belongs to the replication factor A protein 2 family.</text>
</comment>
<dbReference type="SUPFAM" id="SSF50249">
    <property type="entry name" value="Nucleic acid-binding proteins"/>
    <property type="match status" value="1"/>
</dbReference>
<dbReference type="PANTHER" id="PTHR13989:SF16">
    <property type="entry name" value="REPLICATION PROTEIN A2"/>
    <property type="match status" value="1"/>
</dbReference>